<evidence type="ECO:0000313" key="3">
    <source>
        <dbReference type="Proteomes" id="UP000298616"/>
    </source>
</evidence>
<dbReference type="RefSeq" id="WP_137090213.1">
    <property type="nucleotide sequence ID" value="NZ_CP028923.1"/>
</dbReference>
<gene>
    <name evidence="2" type="ORF">DCC35_07655</name>
</gene>
<dbReference type="KEGG" id="fpf:DCC35_07655"/>
<dbReference type="EMBL" id="CP028923">
    <property type="protein sequence ID" value="QCK14627.1"/>
    <property type="molecule type" value="Genomic_DNA"/>
</dbReference>
<name>A0A4D7JIX3_9BACT</name>
<reference evidence="2 3" key="1">
    <citation type="submission" date="2018-04" db="EMBL/GenBank/DDBJ databases">
        <title>Complete genome uncultured novel isolate.</title>
        <authorList>
            <person name="Merlino G."/>
        </authorList>
    </citation>
    <scope>NUCLEOTIDE SEQUENCE [LARGE SCALE GENOMIC DNA]</scope>
    <source>
        <strain evidence="3">R1DC9</strain>
    </source>
</reference>
<dbReference type="AlphaFoldDB" id="A0A4D7JIX3"/>
<protein>
    <submittedName>
        <fullName evidence="2">DUF3341 domain-containing protein</fullName>
    </submittedName>
</protein>
<organism evidence="2 3">
    <name type="scientific">Mangrovivirga cuniculi</name>
    <dbReference type="NCBI Taxonomy" id="2715131"/>
    <lineage>
        <taxon>Bacteria</taxon>
        <taxon>Pseudomonadati</taxon>
        <taxon>Bacteroidota</taxon>
        <taxon>Cytophagia</taxon>
        <taxon>Cytophagales</taxon>
        <taxon>Mangrovivirgaceae</taxon>
        <taxon>Mangrovivirga</taxon>
    </lineage>
</organism>
<feature type="transmembrane region" description="Helical" evidence="1">
    <location>
        <begin position="100"/>
        <end position="120"/>
    </location>
</feature>
<dbReference type="PANTHER" id="PTHR40394:SF2">
    <property type="entry name" value="QUINOL:CYTOCHROME C OXIDOREDUCTASE MEMBRANE PROTEIN"/>
    <property type="match status" value="1"/>
</dbReference>
<keyword evidence="1" id="KW-1133">Transmembrane helix</keyword>
<accession>A0A4D7JIX3</accession>
<evidence type="ECO:0000256" key="1">
    <source>
        <dbReference type="SAM" id="Phobius"/>
    </source>
</evidence>
<dbReference type="OrthoDB" id="9792475at2"/>
<evidence type="ECO:0000313" key="2">
    <source>
        <dbReference type="EMBL" id="QCK14627.1"/>
    </source>
</evidence>
<feature type="transmembrane region" description="Helical" evidence="1">
    <location>
        <begin position="58"/>
        <end position="80"/>
    </location>
</feature>
<sequence>MDTGKNYLVGIFTDEDDVMSGVPKIKEAGVKIEEVYTPYPVHGLEHVLGYSKSKLPMIAFFFGLTGTTLALVMQIGMMYWDWPMIIGGKDFLALPDFIPVTFELTVLLTAFGMVGTFFVTRNLKPWAKPKIFDIRSTDDKFAMAIDLADNKKSVEEIRTILSEAGASEVNEKSFE</sequence>
<keyword evidence="1" id="KW-0472">Membrane</keyword>
<proteinExistence type="predicted"/>
<dbReference type="InterPro" id="IPR021776">
    <property type="entry name" value="ActD"/>
</dbReference>
<dbReference type="Proteomes" id="UP000298616">
    <property type="component" value="Chromosome"/>
</dbReference>
<dbReference type="PANTHER" id="PTHR40394">
    <property type="entry name" value="LIPOPROTEIN-RELATED"/>
    <property type="match status" value="1"/>
</dbReference>
<keyword evidence="3" id="KW-1185">Reference proteome</keyword>
<keyword evidence="1" id="KW-0812">Transmembrane</keyword>
<dbReference type="Pfam" id="PF11821">
    <property type="entry name" value="ActD"/>
    <property type="match status" value="1"/>
</dbReference>